<keyword evidence="3" id="KW-1185">Reference proteome</keyword>
<accession>A0A077ZUB7</accession>
<evidence type="ECO:0000256" key="1">
    <source>
        <dbReference type="SAM" id="MobiDB-lite"/>
    </source>
</evidence>
<sequence length="388" mass="45143">MQKQKISKFSKIQVTPIAIRKSNNSSSNKESDTEFIEQVKKKQAALREEIQDPQIQKGMLIATDEEMQKLIKLGYQNIMHLKEYHVYLLQKNQEGNFKIIHKSFFKSLRLKNRQLKERYFCHREQLRKKPKRGNKKILVALYKIMGNSVPLMITSSSTYSVARTPIQRRSISSILQSYFRTSPPVKIASATRKSGLINNESNAQESHVEINTEIVPQNNNNPEFQMSLRKRTRDMLIDESNYMKECSNQYDIIYQFEQNSSATRRPQKARKPNNYQQNQGFYILNTQLSNISPGKWTSVNSSTKPQVRGANSALSQNDQRTKTRTMKKNEGPQNAIRVSLTQQNGENFEYLLTDYNGSPQEQLMQLASHLKDQQNQFQQQQPQKPEQQ</sequence>
<dbReference type="AlphaFoldDB" id="A0A077ZUB7"/>
<proteinExistence type="predicted"/>
<evidence type="ECO:0000313" key="3">
    <source>
        <dbReference type="Proteomes" id="UP000039865"/>
    </source>
</evidence>
<name>A0A077ZUB7_STYLE</name>
<protein>
    <submittedName>
        <fullName evidence="2">Uncharacterized protein</fullName>
    </submittedName>
</protein>
<feature type="region of interest" description="Disordered" evidence="1">
    <location>
        <begin position="299"/>
        <end position="332"/>
    </location>
</feature>
<dbReference type="InParanoid" id="A0A077ZUB7"/>
<organism evidence="2 3">
    <name type="scientific">Stylonychia lemnae</name>
    <name type="common">Ciliate</name>
    <dbReference type="NCBI Taxonomy" id="5949"/>
    <lineage>
        <taxon>Eukaryota</taxon>
        <taxon>Sar</taxon>
        <taxon>Alveolata</taxon>
        <taxon>Ciliophora</taxon>
        <taxon>Intramacronucleata</taxon>
        <taxon>Spirotrichea</taxon>
        <taxon>Stichotrichia</taxon>
        <taxon>Sporadotrichida</taxon>
        <taxon>Oxytrichidae</taxon>
        <taxon>Stylonychinae</taxon>
        <taxon>Stylonychia</taxon>
    </lineage>
</organism>
<reference evidence="2 3" key="1">
    <citation type="submission" date="2014-06" db="EMBL/GenBank/DDBJ databases">
        <authorList>
            <person name="Swart Estienne"/>
        </authorList>
    </citation>
    <scope>NUCLEOTIDE SEQUENCE [LARGE SCALE GENOMIC DNA]</scope>
    <source>
        <strain evidence="2 3">130c</strain>
    </source>
</reference>
<dbReference type="EMBL" id="CCKQ01001781">
    <property type="protein sequence ID" value="CDW72885.1"/>
    <property type="molecule type" value="Genomic_DNA"/>
</dbReference>
<evidence type="ECO:0000313" key="2">
    <source>
        <dbReference type="EMBL" id="CDW72885.1"/>
    </source>
</evidence>
<gene>
    <name evidence="2" type="primary">Contig859.g936</name>
    <name evidence="2" type="ORF">STYLEM_1852</name>
</gene>
<dbReference type="Proteomes" id="UP000039865">
    <property type="component" value="Unassembled WGS sequence"/>
</dbReference>